<dbReference type="InterPro" id="IPR036047">
    <property type="entry name" value="F-box-like_dom_sf"/>
</dbReference>
<sequence>MPSLSMDAVTHWTANTSSLARALESGRDVASLPLTNERPSELQITSCRALLAELKNAHNQLRNSTNANGTVSQAQDEQVLELVLRCEAYLGRAALLHIPPEVLLEIFKFVYADAMPLRQNRTALTIRSVCRQWSHIALSSSCLWTFIPINWNLPLRTRPLIDLFLERSRKAFIHIHVTNSRAPVPVGWSLAKSASSWLQQRNFASRIQSLSVGALDSKRDALAVYLLDQSAASLNSINIAKWTDRLRRAFFSRPTQHRWTSIFIPISKDIETVPNLARTVKDLRVQLHCSYAKSLFACLGDATELEILHITDTDSWIPSQSEIVPHVELSSLVELQITVFSDIAPLDLFLGAISAPRIKQLTLESTSSCIIDLWPTRDTPSWVFLDNHSQSLVSISTKNLPIHAELATSSVFRQTQVSFRLQAPTWGPPIPTTLQGSDTDSCGGTGILLLDIMVRRAEDIRMTGSDLLFARN</sequence>
<protein>
    <recommendedName>
        <fullName evidence="1">F-box domain-containing protein</fullName>
    </recommendedName>
</protein>
<dbReference type="SUPFAM" id="SSF81383">
    <property type="entry name" value="F-box domain"/>
    <property type="match status" value="1"/>
</dbReference>
<evidence type="ECO:0000313" key="3">
    <source>
        <dbReference type="Proteomes" id="UP000054007"/>
    </source>
</evidence>
<dbReference type="EMBL" id="KN881325">
    <property type="protein sequence ID" value="KIY60719.1"/>
    <property type="molecule type" value="Genomic_DNA"/>
</dbReference>
<dbReference type="OrthoDB" id="2886770at2759"/>
<gene>
    <name evidence="2" type="ORF">CYLTODRAFT_460493</name>
</gene>
<keyword evidence="3" id="KW-1185">Reference proteome</keyword>
<proteinExistence type="predicted"/>
<reference evidence="2 3" key="1">
    <citation type="journal article" date="2015" name="Fungal Genet. Biol.">
        <title>Evolution of novel wood decay mechanisms in Agaricales revealed by the genome sequences of Fistulina hepatica and Cylindrobasidium torrendii.</title>
        <authorList>
            <person name="Floudas D."/>
            <person name="Held B.W."/>
            <person name="Riley R."/>
            <person name="Nagy L.G."/>
            <person name="Koehler G."/>
            <person name="Ransdell A.S."/>
            <person name="Younus H."/>
            <person name="Chow J."/>
            <person name="Chiniquy J."/>
            <person name="Lipzen A."/>
            <person name="Tritt A."/>
            <person name="Sun H."/>
            <person name="Haridas S."/>
            <person name="LaButti K."/>
            <person name="Ohm R.A."/>
            <person name="Kues U."/>
            <person name="Blanchette R.A."/>
            <person name="Grigoriev I.V."/>
            <person name="Minto R.E."/>
            <person name="Hibbett D.S."/>
        </authorList>
    </citation>
    <scope>NUCLEOTIDE SEQUENCE [LARGE SCALE GENOMIC DNA]</scope>
    <source>
        <strain evidence="2 3">FP15055 ss-10</strain>
    </source>
</reference>
<dbReference type="InterPro" id="IPR001810">
    <property type="entry name" value="F-box_dom"/>
</dbReference>
<dbReference type="Pfam" id="PF12937">
    <property type="entry name" value="F-box-like"/>
    <property type="match status" value="1"/>
</dbReference>
<feature type="domain" description="F-box" evidence="1">
    <location>
        <begin position="96"/>
        <end position="145"/>
    </location>
</feature>
<dbReference type="Proteomes" id="UP000054007">
    <property type="component" value="Unassembled WGS sequence"/>
</dbReference>
<dbReference type="Gene3D" id="1.20.1280.50">
    <property type="match status" value="1"/>
</dbReference>
<name>A0A0D7ASB8_9AGAR</name>
<evidence type="ECO:0000313" key="2">
    <source>
        <dbReference type="EMBL" id="KIY60719.1"/>
    </source>
</evidence>
<accession>A0A0D7ASB8</accession>
<organism evidence="2 3">
    <name type="scientific">Cylindrobasidium torrendii FP15055 ss-10</name>
    <dbReference type="NCBI Taxonomy" id="1314674"/>
    <lineage>
        <taxon>Eukaryota</taxon>
        <taxon>Fungi</taxon>
        <taxon>Dikarya</taxon>
        <taxon>Basidiomycota</taxon>
        <taxon>Agaricomycotina</taxon>
        <taxon>Agaricomycetes</taxon>
        <taxon>Agaricomycetidae</taxon>
        <taxon>Agaricales</taxon>
        <taxon>Marasmiineae</taxon>
        <taxon>Physalacriaceae</taxon>
        <taxon>Cylindrobasidium</taxon>
    </lineage>
</organism>
<evidence type="ECO:0000259" key="1">
    <source>
        <dbReference type="Pfam" id="PF12937"/>
    </source>
</evidence>
<dbReference type="AlphaFoldDB" id="A0A0D7ASB8"/>